<evidence type="ECO:0000313" key="4">
    <source>
        <dbReference type="WBParaSite" id="ACRNAN_scaffold4801.g30554.t1"/>
    </source>
</evidence>
<feature type="chain" id="PRO_5037460274" description="Domain of unknown function DB domain-containing protein" evidence="1">
    <location>
        <begin position="26"/>
        <end position="227"/>
    </location>
</feature>
<keyword evidence="3" id="KW-1185">Reference proteome</keyword>
<proteinExistence type="predicted"/>
<keyword evidence="1" id="KW-0732">Signal</keyword>
<feature type="domain" description="Domain of unknown function DB" evidence="2">
    <location>
        <begin position="123"/>
        <end position="225"/>
    </location>
</feature>
<organism evidence="3 4">
    <name type="scientific">Acrobeloides nanus</name>
    <dbReference type="NCBI Taxonomy" id="290746"/>
    <lineage>
        <taxon>Eukaryota</taxon>
        <taxon>Metazoa</taxon>
        <taxon>Ecdysozoa</taxon>
        <taxon>Nematoda</taxon>
        <taxon>Chromadorea</taxon>
        <taxon>Rhabditida</taxon>
        <taxon>Tylenchina</taxon>
        <taxon>Cephalobomorpha</taxon>
        <taxon>Cephaloboidea</taxon>
        <taxon>Cephalobidae</taxon>
        <taxon>Acrobeloides</taxon>
    </lineage>
</organism>
<accession>A0A914E1C4</accession>
<feature type="signal peptide" evidence="1">
    <location>
        <begin position="1"/>
        <end position="25"/>
    </location>
</feature>
<evidence type="ECO:0000313" key="3">
    <source>
        <dbReference type="Proteomes" id="UP000887540"/>
    </source>
</evidence>
<protein>
    <recommendedName>
        <fullName evidence="2">Domain of unknown function DB domain-containing protein</fullName>
    </recommendedName>
</protein>
<dbReference type="WBParaSite" id="ACRNAN_scaffold4801.g30554.t1">
    <property type="protein sequence ID" value="ACRNAN_scaffold4801.g30554.t1"/>
    <property type="gene ID" value="ACRNAN_scaffold4801.g30554"/>
</dbReference>
<dbReference type="AlphaFoldDB" id="A0A914E1C4"/>
<dbReference type="PANTHER" id="PTHR46705:SF4">
    <property type="entry name" value="DOMAIN OF UNKNOWN FUNCTION DB DOMAIN-CONTAINING PROTEIN"/>
    <property type="match status" value="1"/>
</dbReference>
<dbReference type="PANTHER" id="PTHR46705">
    <property type="entry name" value="PROTEIN CBG09805"/>
    <property type="match status" value="1"/>
</dbReference>
<dbReference type="InterPro" id="IPR002602">
    <property type="entry name" value="DB"/>
</dbReference>
<evidence type="ECO:0000259" key="2">
    <source>
        <dbReference type="Pfam" id="PF01682"/>
    </source>
</evidence>
<name>A0A914E1C4_9BILA</name>
<dbReference type="Proteomes" id="UP000887540">
    <property type="component" value="Unplaced"/>
</dbReference>
<dbReference type="Pfam" id="PF01682">
    <property type="entry name" value="DB"/>
    <property type="match status" value="1"/>
</dbReference>
<reference evidence="4" key="1">
    <citation type="submission" date="2022-11" db="UniProtKB">
        <authorList>
            <consortium name="WormBaseParasite"/>
        </authorList>
    </citation>
    <scope>IDENTIFICATION</scope>
</reference>
<sequence>MLTSRLFGIGILVVVLLSVLQFSDGCFSSGTCGGGGFSIPICLPPPQLLPPTCGGGCGTGYQCGQYGCYRERTYSRARVHGSKSAIRSQSRLFGKERFRALSSRIQEEEDSRSNNPNMMFMQCCENRGLPDACLQKCTFNSYTKDALLNMYFRTDECPIEAAAEIQYCAAQGQDHRECCAMNGVHTTLAGEKCLIFCDQRPGNVTVLDMSYISCYERFDEIKTCFWQ</sequence>
<evidence type="ECO:0000256" key="1">
    <source>
        <dbReference type="SAM" id="SignalP"/>
    </source>
</evidence>